<evidence type="ECO:0000313" key="8">
    <source>
        <dbReference type="EMBL" id="MDQ0191536.1"/>
    </source>
</evidence>
<keyword evidence="1 5" id="KW-0963">Cytoplasm</keyword>
<comment type="subcellular location">
    <subcellularLocation>
        <location evidence="5">Cytoplasm</location>
    </subcellularLocation>
</comment>
<evidence type="ECO:0000256" key="5">
    <source>
        <dbReference type="HAMAP-Rule" id="MF_00014"/>
    </source>
</evidence>
<evidence type="ECO:0000256" key="3">
    <source>
        <dbReference type="ARBA" id="ARBA00022552"/>
    </source>
</evidence>
<dbReference type="RefSeq" id="WP_274456161.1">
    <property type="nucleotide sequence ID" value="NZ_CP067097.1"/>
</dbReference>
<keyword evidence="9" id="KW-1185">Reference proteome</keyword>
<dbReference type="InterPro" id="IPR036976">
    <property type="entry name" value="RimM_N_sf"/>
</dbReference>
<dbReference type="SUPFAM" id="SSF50346">
    <property type="entry name" value="PRC-barrel domain"/>
    <property type="match status" value="1"/>
</dbReference>
<protein>
    <recommendedName>
        <fullName evidence="5">Ribosome maturation factor RimM</fullName>
    </recommendedName>
</protein>
<evidence type="ECO:0000256" key="4">
    <source>
        <dbReference type="ARBA" id="ARBA00023186"/>
    </source>
</evidence>
<dbReference type="Proteomes" id="UP001232973">
    <property type="component" value="Unassembled WGS sequence"/>
</dbReference>
<feature type="domain" description="Ribosome maturation factor RimM PRC barrel" evidence="7">
    <location>
        <begin position="102"/>
        <end position="168"/>
    </location>
</feature>
<comment type="function">
    <text evidence="5">An accessory protein needed during the final step in the assembly of 30S ribosomal subunit, possibly for assembly of the head region. Essential for efficient processing of 16S rRNA. May be needed both before and after RbfA during the maturation of 16S rRNA. It has affinity for free ribosomal 30S subunits but not for 70S ribosomes.</text>
</comment>
<evidence type="ECO:0000259" key="6">
    <source>
        <dbReference type="Pfam" id="PF01782"/>
    </source>
</evidence>
<keyword evidence="4 5" id="KW-0143">Chaperone</keyword>
<dbReference type="Gene3D" id="2.40.30.60">
    <property type="entry name" value="RimM"/>
    <property type="match status" value="1"/>
</dbReference>
<evidence type="ECO:0000259" key="7">
    <source>
        <dbReference type="Pfam" id="PF24986"/>
    </source>
</evidence>
<comment type="similarity">
    <text evidence="5">Belongs to the RimM family.</text>
</comment>
<evidence type="ECO:0000256" key="2">
    <source>
        <dbReference type="ARBA" id="ARBA00022517"/>
    </source>
</evidence>
<comment type="caution">
    <text evidence="8">The sequence shown here is derived from an EMBL/GenBank/DDBJ whole genome shotgun (WGS) entry which is preliminary data.</text>
</comment>
<dbReference type="HAMAP" id="MF_00014">
    <property type="entry name" value="Ribosome_mat_RimM"/>
    <property type="match status" value="1"/>
</dbReference>
<name>A0ABT9XPA8_9BACL</name>
<gene>
    <name evidence="5" type="primary">rimM</name>
    <name evidence="8" type="ORF">J2S03_003407</name>
</gene>
<organism evidence="8 9">
    <name type="scientific">Alicyclobacillus cycloheptanicus</name>
    <dbReference type="NCBI Taxonomy" id="1457"/>
    <lineage>
        <taxon>Bacteria</taxon>
        <taxon>Bacillati</taxon>
        <taxon>Bacillota</taxon>
        <taxon>Bacilli</taxon>
        <taxon>Bacillales</taxon>
        <taxon>Alicyclobacillaceae</taxon>
        <taxon>Alicyclobacillus</taxon>
    </lineage>
</organism>
<dbReference type="InterPro" id="IPR002676">
    <property type="entry name" value="RimM_N"/>
</dbReference>
<dbReference type="Gene3D" id="2.30.30.240">
    <property type="entry name" value="PRC-barrel domain"/>
    <property type="match status" value="1"/>
</dbReference>
<comment type="subunit">
    <text evidence="5">Binds ribosomal protein uS19.</text>
</comment>
<dbReference type="Pfam" id="PF01782">
    <property type="entry name" value="RimM"/>
    <property type="match status" value="1"/>
</dbReference>
<keyword evidence="3 5" id="KW-0698">rRNA processing</keyword>
<dbReference type="PANTHER" id="PTHR33692:SF1">
    <property type="entry name" value="RIBOSOME MATURATION FACTOR RIMM"/>
    <property type="match status" value="1"/>
</dbReference>
<dbReference type="InterPro" id="IPR056792">
    <property type="entry name" value="PRC_RimM"/>
</dbReference>
<dbReference type="InterPro" id="IPR009000">
    <property type="entry name" value="Transl_B-barrel_sf"/>
</dbReference>
<dbReference type="NCBIfam" id="TIGR02273">
    <property type="entry name" value="16S_RimM"/>
    <property type="match status" value="1"/>
</dbReference>
<dbReference type="InterPro" id="IPR011961">
    <property type="entry name" value="RimM"/>
</dbReference>
<evidence type="ECO:0000313" key="9">
    <source>
        <dbReference type="Proteomes" id="UP001232973"/>
    </source>
</evidence>
<dbReference type="InterPro" id="IPR011033">
    <property type="entry name" value="PRC_barrel-like_sf"/>
</dbReference>
<comment type="domain">
    <text evidence="5">The PRC barrel domain binds ribosomal protein uS19.</text>
</comment>
<feature type="domain" description="RimM N-terminal" evidence="6">
    <location>
        <begin position="5"/>
        <end position="89"/>
    </location>
</feature>
<dbReference type="SUPFAM" id="SSF50447">
    <property type="entry name" value="Translation proteins"/>
    <property type="match status" value="1"/>
</dbReference>
<keyword evidence="2 5" id="KW-0690">Ribosome biogenesis</keyword>
<proteinExistence type="inferred from homology"/>
<reference evidence="8 9" key="1">
    <citation type="submission" date="2023-07" db="EMBL/GenBank/DDBJ databases">
        <title>Genomic Encyclopedia of Type Strains, Phase IV (KMG-IV): sequencing the most valuable type-strain genomes for metagenomic binning, comparative biology and taxonomic classification.</title>
        <authorList>
            <person name="Goeker M."/>
        </authorList>
    </citation>
    <scope>NUCLEOTIDE SEQUENCE [LARGE SCALE GENOMIC DNA]</scope>
    <source>
        <strain evidence="8 9">DSM 4006</strain>
    </source>
</reference>
<dbReference type="PANTHER" id="PTHR33692">
    <property type="entry name" value="RIBOSOME MATURATION FACTOR RIMM"/>
    <property type="match status" value="1"/>
</dbReference>
<dbReference type="Pfam" id="PF24986">
    <property type="entry name" value="PRC_RimM"/>
    <property type="match status" value="1"/>
</dbReference>
<evidence type="ECO:0000256" key="1">
    <source>
        <dbReference type="ARBA" id="ARBA00022490"/>
    </source>
</evidence>
<accession>A0ABT9XPA8</accession>
<dbReference type="EMBL" id="JAUSTP010000051">
    <property type="protein sequence ID" value="MDQ0191536.1"/>
    <property type="molecule type" value="Genomic_DNA"/>
</dbReference>
<sequence>MAYYTVGVITGTHGLRGEVKVLSKTDFEDERFRSGSRLFVRKPGSTPFQEVEVRSARRHKQFWLVAFRDLPSINDVEHWKGMELCVDETQLLDLPEGTYYLHELIGLDVKTKDGTYLGKLVEVLTPGANDVYVVRGPVSKRDLLLPAIPECVLNVDVAQGVMTVFLMPGLLDEEEPNEH</sequence>